<evidence type="ECO:0000313" key="1">
    <source>
        <dbReference type="EMBL" id="KAA3488006.1"/>
    </source>
</evidence>
<accession>A0A5B6X333</accession>
<dbReference type="Proteomes" id="UP000325315">
    <property type="component" value="Unassembled WGS sequence"/>
</dbReference>
<comment type="caution">
    <text evidence="1">The sequence shown here is derived from an EMBL/GenBank/DDBJ whole genome shotgun (WGS) entry which is preliminary data.</text>
</comment>
<organism evidence="1 2">
    <name type="scientific">Gossypium australe</name>
    <dbReference type="NCBI Taxonomy" id="47621"/>
    <lineage>
        <taxon>Eukaryota</taxon>
        <taxon>Viridiplantae</taxon>
        <taxon>Streptophyta</taxon>
        <taxon>Embryophyta</taxon>
        <taxon>Tracheophyta</taxon>
        <taxon>Spermatophyta</taxon>
        <taxon>Magnoliopsida</taxon>
        <taxon>eudicotyledons</taxon>
        <taxon>Gunneridae</taxon>
        <taxon>Pentapetalae</taxon>
        <taxon>rosids</taxon>
        <taxon>malvids</taxon>
        <taxon>Malvales</taxon>
        <taxon>Malvaceae</taxon>
        <taxon>Malvoideae</taxon>
        <taxon>Gossypium</taxon>
    </lineage>
</organism>
<dbReference type="OrthoDB" id="786726at2759"/>
<dbReference type="EMBL" id="SMMG02000001">
    <property type="protein sequence ID" value="KAA3488006.1"/>
    <property type="molecule type" value="Genomic_DNA"/>
</dbReference>
<evidence type="ECO:0000313" key="2">
    <source>
        <dbReference type="Proteomes" id="UP000325315"/>
    </source>
</evidence>
<gene>
    <name evidence="1" type="ORF">EPI10_031793</name>
</gene>
<keyword evidence="2" id="KW-1185">Reference proteome</keyword>
<dbReference type="AlphaFoldDB" id="A0A5B6X333"/>
<sequence length="143" mass="16410">MGNKNSSREQTARVEGRAPTRTYVIRGRKEASSPDVITEFTEFVIRVSNPLGKCVLVDRVCKGCPLMIRGHCFPPNLMLLPFDVIVNCGKKFIELKCESGDFIHVESDKQDRSLVVIYSLLTQKYLRKWYEAYIAFVMNTRET</sequence>
<protein>
    <submittedName>
        <fullName evidence="1">RuBisCO large subunit-binding protein subunit alpha, chloroplastic-like</fullName>
    </submittedName>
</protein>
<proteinExistence type="predicted"/>
<reference evidence="1" key="1">
    <citation type="submission" date="2019-08" db="EMBL/GenBank/DDBJ databases">
        <authorList>
            <person name="Liu F."/>
        </authorList>
    </citation>
    <scope>NUCLEOTIDE SEQUENCE [LARGE SCALE GENOMIC DNA]</scope>
    <source>
        <strain evidence="1">PA1801</strain>
        <tissue evidence="1">Leaf</tissue>
    </source>
</reference>
<name>A0A5B6X333_9ROSI</name>